<dbReference type="AlphaFoldDB" id="A0A3P8VFL1"/>
<dbReference type="PANTHER" id="PTHR47316">
    <property type="entry name" value="FORKHEAD BOX PROTEIN H1"/>
    <property type="match status" value="1"/>
</dbReference>
<keyword evidence="5" id="KW-1185">Reference proteome</keyword>
<dbReference type="InterPro" id="IPR001766">
    <property type="entry name" value="Fork_head_dom"/>
</dbReference>
<organism evidence="4 5">
    <name type="scientific">Cynoglossus semilaevis</name>
    <name type="common">Tongue sole</name>
    <dbReference type="NCBI Taxonomy" id="244447"/>
    <lineage>
        <taxon>Eukaryota</taxon>
        <taxon>Metazoa</taxon>
        <taxon>Chordata</taxon>
        <taxon>Craniata</taxon>
        <taxon>Vertebrata</taxon>
        <taxon>Euteleostomi</taxon>
        <taxon>Actinopterygii</taxon>
        <taxon>Neopterygii</taxon>
        <taxon>Teleostei</taxon>
        <taxon>Neoteleostei</taxon>
        <taxon>Acanthomorphata</taxon>
        <taxon>Carangaria</taxon>
        <taxon>Pleuronectiformes</taxon>
        <taxon>Pleuronectoidei</taxon>
        <taxon>Cynoglossidae</taxon>
        <taxon>Cynoglossinae</taxon>
        <taxon>Cynoglossus</taxon>
    </lineage>
</organism>
<reference evidence="4" key="2">
    <citation type="submission" date="2025-08" db="UniProtKB">
        <authorList>
            <consortium name="Ensembl"/>
        </authorList>
    </citation>
    <scope>IDENTIFICATION</scope>
</reference>
<reference evidence="4" key="3">
    <citation type="submission" date="2025-09" db="UniProtKB">
        <authorList>
            <consortium name="Ensembl"/>
        </authorList>
    </citation>
    <scope>IDENTIFICATION</scope>
</reference>
<keyword evidence="1 2" id="KW-0238">DNA-binding</keyword>
<dbReference type="InterPro" id="IPR036388">
    <property type="entry name" value="WH-like_DNA-bd_sf"/>
</dbReference>
<dbReference type="InterPro" id="IPR052327">
    <property type="entry name" value="Activin_resp_transcr_regulator"/>
</dbReference>
<evidence type="ECO:0000256" key="2">
    <source>
        <dbReference type="PROSITE-ProRule" id="PRU00089"/>
    </source>
</evidence>
<dbReference type="GO" id="GO:0005634">
    <property type="term" value="C:nucleus"/>
    <property type="evidence" value="ECO:0007669"/>
    <property type="project" value="UniProtKB-SubCell"/>
</dbReference>
<dbReference type="SUPFAM" id="SSF46785">
    <property type="entry name" value="Winged helix' DNA-binding domain"/>
    <property type="match status" value="1"/>
</dbReference>
<evidence type="ECO:0000313" key="4">
    <source>
        <dbReference type="Ensembl" id="ENSCSEP00000013132.1"/>
    </source>
</evidence>
<feature type="DNA-binding region" description="Fork-head" evidence="2">
    <location>
        <begin position="99"/>
        <end position="188"/>
    </location>
</feature>
<keyword evidence="2" id="KW-0539">Nucleus</keyword>
<dbReference type="Gene3D" id="1.10.10.10">
    <property type="entry name" value="Winged helix-like DNA-binding domain superfamily/Winged helix DNA-binding domain"/>
    <property type="match status" value="1"/>
</dbReference>
<evidence type="ECO:0000256" key="1">
    <source>
        <dbReference type="ARBA" id="ARBA00023125"/>
    </source>
</evidence>
<dbReference type="Proteomes" id="UP000265120">
    <property type="component" value="Chromosome 18"/>
</dbReference>
<sequence length="347" mass="38497">MQMRCLEFVSLITDSTCLITCSSACEKLPINLRCPPSSVPLSKLDLNPGATATVTHLNPVIHDGRQEQLSVGILDSPADEMQNRRQKFGTQLHLDVLFRKCPTYLAKIAVVLQTAPGKMLTFTQVMDRLVPVLSEDRRSVENNTRVCLSTYLCFIKIPVVPNSPHSKKNYWKLDSSQITAKMVRRHFRGILQLFPELATKMETEAWSAPLVPCSALHSPEPAARKSEENKCEAKFSSPFSIESLLKRDSPTSRSSRPPPLSSVQVTQVGIKRSLCWNSAETVLLQASPGITPVCSTGGSTHQGLVAKRMHLNSEPPFPLYTRADPYPSSYITYSVPAFSHDALCFRL</sequence>
<dbReference type="Ensembl" id="ENSCSET00000013291.1">
    <property type="protein sequence ID" value="ENSCSEP00000013132.1"/>
    <property type="gene ID" value="ENSCSEG00000008483.1"/>
</dbReference>
<dbReference type="GO" id="GO:0043565">
    <property type="term" value="F:sequence-specific DNA binding"/>
    <property type="evidence" value="ECO:0007669"/>
    <property type="project" value="InterPro"/>
</dbReference>
<dbReference type="SMART" id="SM00339">
    <property type="entry name" value="FH"/>
    <property type="match status" value="1"/>
</dbReference>
<dbReference type="PANTHER" id="PTHR47316:SF1">
    <property type="entry name" value="FORKHEAD BOX PROTEIN H1"/>
    <property type="match status" value="1"/>
</dbReference>
<evidence type="ECO:0000259" key="3">
    <source>
        <dbReference type="PROSITE" id="PS50039"/>
    </source>
</evidence>
<dbReference type="InParanoid" id="A0A3P8VFL1"/>
<name>A0A3P8VFL1_CYNSE</name>
<feature type="domain" description="Fork-head" evidence="3">
    <location>
        <begin position="99"/>
        <end position="188"/>
    </location>
</feature>
<accession>A0A3P8VFL1</accession>
<dbReference type="InterPro" id="IPR036390">
    <property type="entry name" value="WH_DNA-bd_sf"/>
</dbReference>
<dbReference type="STRING" id="244447.ENSCSEP00000013132"/>
<proteinExistence type="predicted"/>
<evidence type="ECO:0000313" key="5">
    <source>
        <dbReference type="Proteomes" id="UP000265120"/>
    </source>
</evidence>
<dbReference type="GO" id="GO:0003700">
    <property type="term" value="F:DNA-binding transcription factor activity"/>
    <property type="evidence" value="ECO:0007669"/>
    <property type="project" value="InterPro"/>
</dbReference>
<dbReference type="GeneTree" id="ENSGT00910000145033"/>
<comment type="subcellular location">
    <subcellularLocation>
        <location evidence="2">Nucleus</location>
    </subcellularLocation>
</comment>
<protein>
    <submittedName>
        <fullName evidence="4">Forkhead box protein H1-like</fullName>
    </submittedName>
</protein>
<reference evidence="4 5" key="1">
    <citation type="journal article" date="2014" name="Nat. Genet.">
        <title>Whole-genome sequence of a flatfish provides insights into ZW sex chromosome evolution and adaptation to a benthic lifestyle.</title>
        <authorList>
            <person name="Chen S."/>
            <person name="Zhang G."/>
            <person name="Shao C."/>
            <person name="Huang Q."/>
            <person name="Liu G."/>
            <person name="Zhang P."/>
            <person name="Song W."/>
            <person name="An N."/>
            <person name="Chalopin D."/>
            <person name="Volff J.N."/>
            <person name="Hong Y."/>
            <person name="Li Q."/>
            <person name="Sha Z."/>
            <person name="Zhou H."/>
            <person name="Xie M."/>
            <person name="Yu Q."/>
            <person name="Liu Y."/>
            <person name="Xiang H."/>
            <person name="Wang N."/>
            <person name="Wu K."/>
            <person name="Yang C."/>
            <person name="Zhou Q."/>
            <person name="Liao X."/>
            <person name="Yang L."/>
            <person name="Hu Q."/>
            <person name="Zhang J."/>
            <person name="Meng L."/>
            <person name="Jin L."/>
            <person name="Tian Y."/>
            <person name="Lian J."/>
            <person name="Yang J."/>
            <person name="Miao G."/>
            <person name="Liu S."/>
            <person name="Liang Z."/>
            <person name="Yan F."/>
            <person name="Li Y."/>
            <person name="Sun B."/>
            <person name="Zhang H."/>
            <person name="Zhang J."/>
            <person name="Zhu Y."/>
            <person name="Du M."/>
            <person name="Zhao Y."/>
            <person name="Schartl M."/>
            <person name="Tang Q."/>
            <person name="Wang J."/>
        </authorList>
    </citation>
    <scope>NUCLEOTIDE SEQUENCE</scope>
</reference>
<dbReference type="PROSITE" id="PS50039">
    <property type="entry name" value="FORK_HEAD_3"/>
    <property type="match status" value="1"/>
</dbReference>